<dbReference type="RefSeq" id="WP_114092381.1">
    <property type="nucleotide sequence ID" value="NZ_QOUW02000052.1"/>
</dbReference>
<dbReference type="InterPro" id="IPR020008">
    <property type="entry name" value="GlyGly_CTERM"/>
</dbReference>
<proteinExistence type="predicted"/>
<dbReference type="Pfam" id="PF11949">
    <property type="entry name" value="DUF3466"/>
    <property type="match status" value="1"/>
</dbReference>
<reference evidence="2 3" key="1">
    <citation type="submission" date="2018-08" db="EMBL/GenBank/DDBJ databases">
        <title>Vibrio harveyi strains pathogenic to white snook Centropomus viridis Lockington (1877) and potential probiotic bacteria.</title>
        <authorList>
            <person name="Soto-Rodriguez S."/>
            <person name="Gomez-Gil B."/>
            <person name="Lozano-Olvera R."/>
        </authorList>
    </citation>
    <scope>NUCLEOTIDE SEQUENCE [LARGE SCALE GENOMIC DNA]</scope>
    <source>
        <strain evidence="2 3">CAIM 1508</strain>
    </source>
</reference>
<feature type="chain" id="PRO_5032392207" evidence="1">
    <location>
        <begin position="25"/>
        <end position="600"/>
    </location>
</feature>
<sequence>MNCSNKFKLTAIAMMVGTAMNANAALYQVLEVDPQINGNSVDTETARTSYGVAIQQGDVPYALGCFDEGAKSGCKPVNSPESEHFKLALETRVTPISTGQEVDGVSYREEVPFALDSGFYYVQEYDDFERYCFNERRYSTCESWASVHWTPWNKEAFTRDFTSNALAYVEGNTANTIDSAAYTNKYNNVINSLTAEGKPVGNQSVISTTDPTVLETRNTVVAPGTSPNFDTSDAVPKLLESRAWKTNGTFTVGSVSRFANNDNGDHSTSKAAIWDSTGSAFELNWPSGQAQEDERLAQGSMRDLVVKDSTVYGVGYNTYDSDNNYMNATVFVGTLAKEGSVVDSSWVNKEVDGAQQRISGDTVHTNSRLTDVNANFVAIGEAKRSGAYLMPTGSAPNRLFVVDDVTKSSVSAFYPTSGIFFSGAGGQMGGINSYNEIVGQLDAEKTREEEGKPRRKRGFIYPYAQGGTVSERAKEIFDGKAWFLDDLTNGANDQSASARDISDRNNEFRIISASDINDAGVISATAMKCAGGYDTTAHNSFCSNGEEKIVAVKLVPIAGASAENNDIQPRSVEEEAAERQGAGLGWLALTMLGLFGFRRK</sequence>
<feature type="signal peptide" evidence="1">
    <location>
        <begin position="1"/>
        <end position="24"/>
    </location>
</feature>
<dbReference type="Proteomes" id="UP000253437">
    <property type="component" value="Unassembled WGS sequence"/>
</dbReference>
<dbReference type="NCBIfam" id="TIGR03501">
    <property type="entry name" value="GlyGly_CTERM"/>
    <property type="match status" value="1"/>
</dbReference>
<organism evidence="2 3">
    <name type="scientific">Vibrio harveyi</name>
    <name type="common">Beneckea harveyi</name>
    <dbReference type="NCBI Taxonomy" id="669"/>
    <lineage>
        <taxon>Bacteria</taxon>
        <taxon>Pseudomonadati</taxon>
        <taxon>Pseudomonadota</taxon>
        <taxon>Gammaproteobacteria</taxon>
        <taxon>Vibrionales</taxon>
        <taxon>Vibrionaceae</taxon>
        <taxon>Vibrio</taxon>
    </lineage>
</organism>
<protein>
    <submittedName>
        <fullName evidence="2">DUF3466 family protein</fullName>
    </submittedName>
</protein>
<comment type="caution">
    <text evidence="2">The sequence shown here is derived from an EMBL/GenBank/DDBJ whole genome shotgun (WGS) entry which is preliminary data.</text>
</comment>
<evidence type="ECO:0000313" key="3">
    <source>
        <dbReference type="Proteomes" id="UP000253437"/>
    </source>
</evidence>
<keyword evidence="1" id="KW-0732">Signal</keyword>
<accession>A0A8B3DH91</accession>
<name>A0A8B3DH91_VIBHA</name>
<evidence type="ECO:0000313" key="2">
    <source>
        <dbReference type="EMBL" id="RIW11733.1"/>
    </source>
</evidence>
<dbReference type="EMBL" id="QOUW02000052">
    <property type="protein sequence ID" value="RIW11733.1"/>
    <property type="molecule type" value="Genomic_DNA"/>
</dbReference>
<dbReference type="InterPro" id="IPR022562">
    <property type="entry name" value="DUF3466"/>
</dbReference>
<gene>
    <name evidence="2" type="ORF">DS957_014570</name>
</gene>
<evidence type="ECO:0000256" key="1">
    <source>
        <dbReference type="SAM" id="SignalP"/>
    </source>
</evidence>
<dbReference type="AlphaFoldDB" id="A0A8B3DH91"/>